<accession>A0A834TSU8</accession>
<sequence>MPLLSITDLTGSRRGRRVSGEGVKHQKLHRDENMKERERASLTELLGKLKNEESEEKGTESWQD</sequence>
<protein>
    <submittedName>
        <fullName evidence="2">Uncharacterized protein</fullName>
    </submittedName>
</protein>
<comment type="caution">
    <text evidence="2">The sequence shown here is derived from an EMBL/GenBank/DDBJ whole genome shotgun (WGS) entry which is preliminary data.</text>
</comment>
<evidence type="ECO:0000313" key="2">
    <source>
        <dbReference type="EMBL" id="KAF7827835.1"/>
    </source>
</evidence>
<feature type="region of interest" description="Disordered" evidence="1">
    <location>
        <begin position="45"/>
        <end position="64"/>
    </location>
</feature>
<dbReference type="Proteomes" id="UP000634136">
    <property type="component" value="Unassembled WGS sequence"/>
</dbReference>
<feature type="compositionally biased region" description="Basic and acidic residues" evidence="1">
    <location>
        <begin position="18"/>
        <end position="38"/>
    </location>
</feature>
<organism evidence="2 3">
    <name type="scientific">Senna tora</name>
    <dbReference type="NCBI Taxonomy" id="362788"/>
    <lineage>
        <taxon>Eukaryota</taxon>
        <taxon>Viridiplantae</taxon>
        <taxon>Streptophyta</taxon>
        <taxon>Embryophyta</taxon>
        <taxon>Tracheophyta</taxon>
        <taxon>Spermatophyta</taxon>
        <taxon>Magnoliopsida</taxon>
        <taxon>eudicotyledons</taxon>
        <taxon>Gunneridae</taxon>
        <taxon>Pentapetalae</taxon>
        <taxon>rosids</taxon>
        <taxon>fabids</taxon>
        <taxon>Fabales</taxon>
        <taxon>Fabaceae</taxon>
        <taxon>Caesalpinioideae</taxon>
        <taxon>Cassia clade</taxon>
        <taxon>Senna</taxon>
    </lineage>
</organism>
<keyword evidence="3" id="KW-1185">Reference proteome</keyword>
<dbReference type="AlphaFoldDB" id="A0A834TSU8"/>
<evidence type="ECO:0000313" key="3">
    <source>
        <dbReference type="Proteomes" id="UP000634136"/>
    </source>
</evidence>
<dbReference type="EMBL" id="JAAIUW010000006">
    <property type="protein sequence ID" value="KAF7827835.1"/>
    <property type="molecule type" value="Genomic_DNA"/>
</dbReference>
<evidence type="ECO:0000256" key="1">
    <source>
        <dbReference type="SAM" id="MobiDB-lite"/>
    </source>
</evidence>
<name>A0A834TSU8_9FABA</name>
<feature type="region of interest" description="Disordered" evidence="1">
    <location>
        <begin position="1"/>
        <end position="38"/>
    </location>
</feature>
<proteinExistence type="predicted"/>
<gene>
    <name evidence="2" type="ORF">G2W53_018999</name>
</gene>
<reference evidence="2" key="1">
    <citation type="submission" date="2020-09" db="EMBL/GenBank/DDBJ databases">
        <title>Genome-Enabled Discovery of Anthraquinone Biosynthesis in Senna tora.</title>
        <authorList>
            <person name="Kang S.-H."/>
            <person name="Pandey R.P."/>
            <person name="Lee C.-M."/>
            <person name="Sim J.-S."/>
            <person name="Jeong J.-T."/>
            <person name="Choi B.-S."/>
            <person name="Jung M."/>
            <person name="Ginzburg D."/>
            <person name="Zhao K."/>
            <person name="Won S.Y."/>
            <person name="Oh T.-J."/>
            <person name="Yu Y."/>
            <person name="Kim N.-H."/>
            <person name="Lee O.R."/>
            <person name="Lee T.-H."/>
            <person name="Bashyal P."/>
            <person name="Kim T.-S."/>
            <person name="Lee W.-H."/>
            <person name="Kawkins C."/>
            <person name="Kim C.-K."/>
            <person name="Kim J.S."/>
            <person name="Ahn B.O."/>
            <person name="Rhee S.Y."/>
            <person name="Sohng J.K."/>
        </authorList>
    </citation>
    <scope>NUCLEOTIDE SEQUENCE</scope>
    <source>
        <tissue evidence="2">Leaf</tissue>
    </source>
</reference>